<proteinExistence type="predicted"/>
<dbReference type="PANTHER" id="PTHR46929">
    <property type="entry name" value="EXPRESSED PROTEIN"/>
    <property type="match status" value="1"/>
</dbReference>
<dbReference type="AlphaFoldDB" id="A0A6A1V5N7"/>
<comment type="caution">
    <text evidence="1">The sequence shown here is derived from an EMBL/GenBank/DDBJ whole genome shotgun (WGS) entry which is preliminary data.</text>
</comment>
<organism evidence="1 2">
    <name type="scientific">Morella rubra</name>
    <name type="common">Chinese bayberry</name>
    <dbReference type="NCBI Taxonomy" id="262757"/>
    <lineage>
        <taxon>Eukaryota</taxon>
        <taxon>Viridiplantae</taxon>
        <taxon>Streptophyta</taxon>
        <taxon>Embryophyta</taxon>
        <taxon>Tracheophyta</taxon>
        <taxon>Spermatophyta</taxon>
        <taxon>Magnoliopsida</taxon>
        <taxon>eudicotyledons</taxon>
        <taxon>Gunneridae</taxon>
        <taxon>Pentapetalae</taxon>
        <taxon>rosids</taxon>
        <taxon>fabids</taxon>
        <taxon>Fagales</taxon>
        <taxon>Myricaceae</taxon>
        <taxon>Morella</taxon>
    </lineage>
</organism>
<keyword evidence="2" id="KW-1185">Reference proteome</keyword>
<evidence type="ECO:0000313" key="1">
    <source>
        <dbReference type="EMBL" id="KAB1206560.1"/>
    </source>
</evidence>
<reference evidence="1 2" key="1">
    <citation type="journal article" date="2019" name="Plant Biotechnol. J.">
        <title>The red bayberry genome and genetic basis of sex determination.</title>
        <authorList>
            <person name="Jia H.M."/>
            <person name="Jia H.J."/>
            <person name="Cai Q.L."/>
            <person name="Wang Y."/>
            <person name="Zhao H.B."/>
            <person name="Yang W.F."/>
            <person name="Wang G.Y."/>
            <person name="Li Y.H."/>
            <person name="Zhan D.L."/>
            <person name="Shen Y.T."/>
            <person name="Niu Q.F."/>
            <person name="Chang L."/>
            <person name="Qiu J."/>
            <person name="Zhao L."/>
            <person name="Xie H.B."/>
            <person name="Fu W.Y."/>
            <person name="Jin J."/>
            <person name="Li X.W."/>
            <person name="Jiao Y."/>
            <person name="Zhou C.C."/>
            <person name="Tu T."/>
            <person name="Chai C.Y."/>
            <person name="Gao J.L."/>
            <person name="Fan L.J."/>
            <person name="van de Weg E."/>
            <person name="Wang J.Y."/>
            <person name="Gao Z.S."/>
        </authorList>
    </citation>
    <scope>NUCLEOTIDE SEQUENCE [LARGE SCALE GENOMIC DNA]</scope>
    <source>
        <tissue evidence="1">Leaves</tissue>
    </source>
</reference>
<gene>
    <name evidence="1" type="ORF">CJ030_MR7G015973</name>
</gene>
<sequence>MATWSTIVKICVKSRFGLDENLKMVMCAKETYVQEVHAFPDHEPFLNKKFEMYDEMTIVVGKDIATSGFGRSHINVQA</sequence>
<dbReference type="EMBL" id="RXIC02000025">
    <property type="protein sequence ID" value="KAB1206560.1"/>
    <property type="molecule type" value="Genomic_DNA"/>
</dbReference>
<dbReference type="Proteomes" id="UP000516437">
    <property type="component" value="Chromosome 7"/>
</dbReference>
<name>A0A6A1V5N7_9ROSI</name>
<evidence type="ECO:0000313" key="2">
    <source>
        <dbReference type="Proteomes" id="UP000516437"/>
    </source>
</evidence>
<dbReference type="PANTHER" id="PTHR46929:SF23">
    <property type="entry name" value="L10-INTERACTING MYB DOMAIN-CONTAINING PROTEIN-LIKE"/>
    <property type="match status" value="1"/>
</dbReference>
<dbReference type="OrthoDB" id="1301570at2759"/>
<accession>A0A6A1V5N7</accession>
<protein>
    <submittedName>
        <fullName evidence="1">Uncharacterized protein</fullName>
    </submittedName>
</protein>